<dbReference type="EMBL" id="KE145356">
    <property type="protein sequence ID" value="EPE34658.1"/>
    <property type="molecule type" value="Genomic_DNA"/>
</dbReference>
<evidence type="ECO:0000313" key="3">
    <source>
        <dbReference type="EMBL" id="EPE34658.1"/>
    </source>
</evidence>
<sequence>MSQDSALSIAASITGILTFVGAVMAGFYARALSLRNAIDTQAEVSRALDEMDFLETETSMLNNAYLAAQIRQPDRKYGSGDFKYFQALYKQSLERMQTMDRGLSESAAAVTGGNSYHKVSRVKSAAGWMANRERIQMAIVERKAESHRIFQIQLAMLSAKIDELSYHQNHHNHNCTVSGEEIDNLHKSIDHRSKRLKRASTIDSSSVSSSENIKSDIISSPPTKGGNVLSVLEVEPEEIMRNSSEQGQSSTTDLSHITSDLPRKTQSESTNPTRAIKSPNPPSNLSHITPILPTKTQSATMNLSKAIQPPNSSSSSDEETILNSTSDPRSSSDEDTASDSTSNSGSEPTSPSQTTSPTTSKSSLNPLFSHLPPSKEPPPPANSVTLFHSPSLTHPLRIILTAPPGEYPLRLPKPHHKRPSLARKMDHERLIPPSLADVEWKRQEMARVRAFMVEFMAGRECRDEELRVVEEAYGEISREDMSRRREGEVKRGMERRRRQDDKRRSSQSSWNAPMIAPPPRTSCKTPSSSSLSPSPSPSSSRSFYKQGPLTSSTSVCTIDSGSASTHSFNNGSTHSFHSFHSFHSSTSLSTTDPSRTPQKQKRKSFLSSWRREKTGGGYAGMRRAVVC</sequence>
<feature type="compositionally biased region" description="Low complexity" evidence="1">
    <location>
        <begin position="521"/>
        <end position="542"/>
    </location>
</feature>
<dbReference type="KEGG" id="glz:GLAREA_10352"/>
<dbReference type="RefSeq" id="XP_008078593.1">
    <property type="nucleotide sequence ID" value="XM_008080402.1"/>
</dbReference>
<feature type="compositionally biased region" description="Low complexity" evidence="1">
    <location>
        <begin position="338"/>
        <end position="363"/>
    </location>
</feature>
<protein>
    <submittedName>
        <fullName evidence="3">Uncharacterized protein</fullName>
    </submittedName>
</protein>
<keyword evidence="2" id="KW-0472">Membrane</keyword>
<feature type="compositionally biased region" description="Low complexity" evidence="1">
    <location>
        <begin position="581"/>
        <end position="591"/>
    </location>
</feature>
<organism evidence="3 4">
    <name type="scientific">Glarea lozoyensis (strain ATCC 20868 / MF5171)</name>
    <dbReference type="NCBI Taxonomy" id="1116229"/>
    <lineage>
        <taxon>Eukaryota</taxon>
        <taxon>Fungi</taxon>
        <taxon>Dikarya</taxon>
        <taxon>Ascomycota</taxon>
        <taxon>Pezizomycotina</taxon>
        <taxon>Leotiomycetes</taxon>
        <taxon>Helotiales</taxon>
        <taxon>Helotiaceae</taxon>
        <taxon>Glarea</taxon>
    </lineage>
</organism>
<accession>S3E8M7</accession>
<evidence type="ECO:0000256" key="1">
    <source>
        <dbReference type="SAM" id="MobiDB-lite"/>
    </source>
</evidence>
<evidence type="ECO:0000256" key="2">
    <source>
        <dbReference type="SAM" id="Phobius"/>
    </source>
</evidence>
<feature type="compositionally biased region" description="Polar residues" evidence="1">
    <location>
        <begin position="241"/>
        <end position="258"/>
    </location>
</feature>
<feature type="region of interest" description="Disordered" evidence="1">
    <location>
        <begin position="581"/>
        <end position="614"/>
    </location>
</feature>
<feature type="region of interest" description="Disordered" evidence="1">
    <location>
        <begin position="193"/>
        <end position="227"/>
    </location>
</feature>
<gene>
    <name evidence="3" type="ORF">GLAREA_10352</name>
</gene>
<dbReference type="AlphaFoldDB" id="S3E8M7"/>
<evidence type="ECO:0000313" key="4">
    <source>
        <dbReference type="Proteomes" id="UP000016922"/>
    </source>
</evidence>
<keyword evidence="2" id="KW-0812">Transmembrane</keyword>
<dbReference type="Proteomes" id="UP000016922">
    <property type="component" value="Unassembled WGS sequence"/>
</dbReference>
<reference evidence="3 4" key="1">
    <citation type="journal article" date="2013" name="BMC Genomics">
        <title>Genomics-driven discovery of the pneumocandin biosynthetic gene cluster in the fungus Glarea lozoyensis.</title>
        <authorList>
            <person name="Chen L."/>
            <person name="Yue Q."/>
            <person name="Zhang X."/>
            <person name="Xiang M."/>
            <person name="Wang C."/>
            <person name="Li S."/>
            <person name="Che Y."/>
            <person name="Ortiz-Lopez F.J."/>
            <person name="Bills G.F."/>
            <person name="Liu X."/>
            <person name="An Z."/>
        </authorList>
    </citation>
    <scope>NUCLEOTIDE SEQUENCE [LARGE SCALE GENOMIC DNA]</scope>
    <source>
        <strain evidence="4">ATCC 20868 / MF5171</strain>
    </source>
</reference>
<name>S3E8M7_GLAL2</name>
<proteinExistence type="predicted"/>
<feature type="compositionally biased region" description="Basic and acidic residues" evidence="1">
    <location>
        <begin position="476"/>
        <end position="504"/>
    </location>
</feature>
<dbReference type="OrthoDB" id="5329749at2759"/>
<feature type="transmembrane region" description="Helical" evidence="2">
    <location>
        <begin position="6"/>
        <end position="29"/>
    </location>
</feature>
<dbReference type="HOGENOM" id="CLU_436169_0_0_1"/>
<dbReference type="GeneID" id="19469399"/>
<feature type="region of interest" description="Disordered" evidence="1">
    <location>
        <begin position="476"/>
        <end position="547"/>
    </location>
</feature>
<feature type="region of interest" description="Disordered" evidence="1">
    <location>
        <begin position="305"/>
        <end position="388"/>
    </location>
</feature>
<feature type="compositionally biased region" description="Polar residues" evidence="1">
    <location>
        <begin position="305"/>
        <end position="329"/>
    </location>
</feature>
<keyword evidence="2" id="KW-1133">Transmembrane helix</keyword>
<feature type="region of interest" description="Disordered" evidence="1">
    <location>
        <begin position="239"/>
        <end position="290"/>
    </location>
</feature>
<keyword evidence="4" id="KW-1185">Reference proteome</keyword>